<reference evidence="3" key="1">
    <citation type="journal article" date="2019" name="Int. J. Syst. Evol. Microbiol.">
        <title>The Global Catalogue of Microorganisms (GCM) 10K type strain sequencing project: providing services to taxonomists for standard genome sequencing and annotation.</title>
        <authorList>
            <consortium name="The Broad Institute Genomics Platform"/>
            <consortium name="The Broad Institute Genome Sequencing Center for Infectious Disease"/>
            <person name="Wu L."/>
            <person name="Ma J."/>
        </authorList>
    </citation>
    <scope>NUCLEOTIDE SEQUENCE [LARGE SCALE GENOMIC DNA]</scope>
    <source>
        <strain evidence="3">CCM 7941</strain>
    </source>
</reference>
<dbReference type="EMBL" id="JBHRUV010000120">
    <property type="protein sequence ID" value="MFC3267393.1"/>
    <property type="molecule type" value="Genomic_DNA"/>
</dbReference>
<sequence length="156" mass="15017">MMTAHALSSTPLAQGGHVAGLGMRSAASATDILAAITAACEAAGANVPQITALATSAKKAQATAVRAVAAQLCIPIVALEQEALRASADRCRTTSAASLEATGLPSLAEAAALAGAGLHAKLLAPRVAHGAATAAIATSAAPVAANNSSLPGQHTP</sequence>
<accession>A0ABV7LJM4</accession>
<protein>
    <submittedName>
        <fullName evidence="2">Cobalamin biosynthesis protein</fullName>
    </submittedName>
</protein>
<dbReference type="RefSeq" id="WP_376829338.1">
    <property type="nucleotide sequence ID" value="NZ_JBHLWR010000006.1"/>
</dbReference>
<dbReference type="Gene3D" id="3.30.420.180">
    <property type="entry name" value="CobE/GbiG C-terminal domain"/>
    <property type="match status" value="1"/>
</dbReference>
<dbReference type="InterPro" id="IPR002750">
    <property type="entry name" value="CobE/GbiG_C"/>
</dbReference>
<comment type="caution">
    <text evidence="2">The sequence shown here is derived from an EMBL/GenBank/DDBJ whole genome shotgun (WGS) entry which is preliminary data.</text>
</comment>
<keyword evidence="3" id="KW-1185">Reference proteome</keyword>
<evidence type="ECO:0000259" key="1">
    <source>
        <dbReference type="Pfam" id="PF01890"/>
    </source>
</evidence>
<dbReference type="InterPro" id="IPR052553">
    <property type="entry name" value="CbiG_hydrolase"/>
</dbReference>
<gene>
    <name evidence="2" type="ORF">ACFOEX_13730</name>
</gene>
<dbReference type="PANTHER" id="PTHR37477">
    <property type="entry name" value="COBALT-PRECORRIN-5A HYDROLASE"/>
    <property type="match status" value="1"/>
</dbReference>
<organism evidence="2 3">
    <name type="scientific">Camelimonas abortus</name>
    <dbReference type="NCBI Taxonomy" id="1017184"/>
    <lineage>
        <taxon>Bacteria</taxon>
        <taxon>Pseudomonadati</taxon>
        <taxon>Pseudomonadota</taxon>
        <taxon>Alphaproteobacteria</taxon>
        <taxon>Hyphomicrobiales</taxon>
        <taxon>Chelatococcaceae</taxon>
        <taxon>Camelimonas</taxon>
    </lineage>
</organism>
<dbReference type="Proteomes" id="UP001595536">
    <property type="component" value="Unassembled WGS sequence"/>
</dbReference>
<evidence type="ECO:0000313" key="3">
    <source>
        <dbReference type="Proteomes" id="UP001595536"/>
    </source>
</evidence>
<dbReference type="SUPFAM" id="SSF159664">
    <property type="entry name" value="CobE/GbiG C-terminal domain-like"/>
    <property type="match status" value="1"/>
</dbReference>
<name>A0ABV7LJM4_9HYPH</name>
<feature type="domain" description="CobE/GbiG C-terminal" evidence="1">
    <location>
        <begin position="18"/>
        <end position="137"/>
    </location>
</feature>
<dbReference type="Pfam" id="PF01890">
    <property type="entry name" value="CbiG_C"/>
    <property type="match status" value="1"/>
</dbReference>
<dbReference type="PANTHER" id="PTHR37477:SF1">
    <property type="entry name" value="COBALT-PRECORRIN-5A HYDROLASE"/>
    <property type="match status" value="1"/>
</dbReference>
<dbReference type="InterPro" id="IPR036518">
    <property type="entry name" value="CobE/GbiG_C_sf"/>
</dbReference>
<evidence type="ECO:0000313" key="2">
    <source>
        <dbReference type="EMBL" id="MFC3267393.1"/>
    </source>
</evidence>
<proteinExistence type="predicted"/>